<feature type="chain" id="PRO_5040269714" evidence="1">
    <location>
        <begin position="31"/>
        <end position="284"/>
    </location>
</feature>
<evidence type="ECO:0000313" key="2">
    <source>
        <dbReference type="EMBL" id="KAJ6774394.1"/>
    </source>
</evidence>
<feature type="signal peptide" evidence="1">
    <location>
        <begin position="1"/>
        <end position="30"/>
    </location>
</feature>
<name>A0A9Q0WWE5_SALPP</name>
<dbReference type="PANTHER" id="PTHR13593">
    <property type="match status" value="1"/>
</dbReference>
<sequence>MKGSNVFFSILSAHHLFILLLCLFIAGSSCLKIGETCSSNSTCDPGLSCQSCSANGNTRQRCTMIQPSSPTSKVKGLAFNKYSWLTTHNSYAQSDTGSASLSPKNQEDTVTSQLKNGVRGLMLDMYDFQNDIWLCHSFNGNCYNFTAFQPAINVLKEIETFLAANPSEIVTIFIEDYVTSPQGLTKVFNASGLREYWFPVSKMPKNGEDWPTVDEMVQQNQRLVVFTSKSSKEATEEIAYNWKYVVENQYGDDGMKAGSCPNRNESSPMNTKTISLVLQNYFKT</sequence>
<keyword evidence="3" id="KW-1185">Reference proteome</keyword>
<proteinExistence type="predicted"/>
<dbReference type="Pfam" id="PF26178">
    <property type="entry name" value="PI-PLC_cat"/>
    <property type="match status" value="1"/>
</dbReference>
<dbReference type="InterPro" id="IPR017946">
    <property type="entry name" value="PLC-like_Pdiesterase_TIM-brl"/>
</dbReference>
<dbReference type="GO" id="GO:0006629">
    <property type="term" value="P:lipid metabolic process"/>
    <property type="evidence" value="ECO:0007669"/>
    <property type="project" value="InterPro"/>
</dbReference>
<evidence type="ECO:0000256" key="1">
    <source>
        <dbReference type="SAM" id="SignalP"/>
    </source>
</evidence>
<accession>A0A9Q0WWE5</accession>
<gene>
    <name evidence="2" type="ORF">OIU79_017738</name>
</gene>
<dbReference type="EMBL" id="JAPFFK010000002">
    <property type="protein sequence ID" value="KAJ6774394.1"/>
    <property type="molecule type" value="Genomic_DNA"/>
</dbReference>
<dbReference type="Proteomes" id="UP001151532">
    <property type="component" value="Chromosome 5"/>
</dbReference>
<dbReference type="PANTHER" id="PTHR13593:SF89">
    <property type="entry name" value="PLC-LIKE PHOSPHODIESTERASES SUPERFAMILY PROTEIN"/>
    <property type="match status" value="1"/>
</dbReference>
<evidence type="ECO:0000313" key="3">
    <source>
        <dbReference type="Proteomes" id="UP001151532"/>
    </source>
</evidence>
<protein>
    <submittedName>
        <fullName evidence="2">PLC-LIKE PHOSPHODIESTERASES SUPERFAMILY PROTEIN</fullName>
    </submittedName>
</protein>
<dbReference type="Gene3D" id="3.20.20.190">
    <property type="entry name" value="Phosphatidylinositol (PI) phosphodiesterase"/>
    <property type="match status" value="1"/>
</dbReference>
<dbReference type="AlphaFoldDB" id="A0A9Q0WWE5"/>
<dbReference type="OrthoDB" id="7984201at2759"/>
<keyword evidence="1" id="KW-0732">Signal</keyword>
<dbReference type="PROSITE" id="PS51257">
    <property type="entry name" value="PROKAR_LIPOPROTEIN"/>
    <property type="match status" value="1"/>
</dbReference>
<organism evidence="2 3">
    <name type="scientific">Salix purpurea</name>
    <name type="common">Purple osier willow</name>
    <dbReference type="NCBI Taxonomy" id="77065"/>
    <lineage>
        <taxon>Eukaryota</taxon>
        <taxon>Viridiplantae</taxon>
        <taxon>Streptophyta</taxon>
        <taxon>Embryophyta</taxon>
        <taxon>Tracheophyta</taxon>
        <taxon>Spermatophyta</taxon>
        <taxon>Magnoliopsida</taxon>
        <taxon>eudicotyledons</taxon>
        <taxon>Gunneridae</taxon>
        <taxon>Pentapetalae</taxon>
        <taxon>rosids</taxon>
        <taxon>fabids</taxon>
        <taxon>Malpighiales</taxon>
        <taxon>Salicaceae</taxon>
        <taxon>Saliceae</taxon>
        <taxon>Salix</taxon>
    </lineage>
</organism>
<dbReference type="GO" id="GO:0008081">
    <property type="term" value="F:phosphoric diester hydrolase activity"/>
    <property type="evidence" value="ECO:0007669"/>
    <property type="project" value="InterPro"/>
</dbReference>
<reference evidence="2" key="1">
    <citation type="submission" date="2022-11" db="EMBL/GenBank/DDBJ databases">
        <authorList>
            <person name="Hyden B.L."/>
            <person name="Feng K."/>
            <person name="Yates T."/>
            <person name="Jawdy S."/>
            <person name="Smart L.B."/>
            <person name="Muchero W."/>
        </authorList>
    </citation>
    <scope>NUCLEOTIDE SEQUENCE</scope>
    <source>
        <tissue evidence="2">Shoot tip</tissue>
    </source>
</reference>
<reference evidence="2" key="2">
    <citation type="journal article" date="2023" name="Int. J. Mol. Sci.">
        <title>De Novo Assembly and Annotation of 11 Diverse Shrub Willow (Salix) Genomes Reveals Novel Gene Organization in Sex-Linked Regions.</title>
        <authorList>
            <person name="Hyden B."/>
            <person name="Feng K."/>
            <person name="Yates T.B."/>
            <person name="Jawdy S."/>
            <person name="Cereghino C."/>
            <person name="Smart L.B."/>
            <person name="Muchero W."/>
        </authorList>
    </citation>
    <scope>NUCLEOTIDE SEQUENCE</scope>
    <source>
        <tissue evidence="2">Shoot tip</tissue>
    </source>
</reference>
<comment type="caution">
    <text evidence="2">The sequence shown here is derived from an EMBL/GenBank/DDBJ whole genome shotgun (WGS) entry which is preliminary data.</text>
</comment>
<dbReference type="SUPFAM" id="SSF51695">
    <property type="entry name" value="PLC-like phosphodiesterases"/>
    <property type="match status" value="1"/>
</dbReference>
<dbReference type="InterPro" id="IPR051057">
    <property type="entry name" value="PI-PLC_domain"/>
</dbReference>
<dbReference type="PROSITE" id="PS50007">
    <property type="entry name" value="PIPLC_X_DOMAIN"/>
    <property type="match status" value="1"/>
</dbReference>